<name>A0A9N9LBR6_9HELO</name>
<protein>
    <submittedName>
        <fullName evidence="1">Uncharacterized protein</fullName>
    </submittedName>
</protein>
<comment type="caution">
    <text evidence="1">The sequence shown here is derived from an EMBL/GenBank/DDBJ whole genome shotgun (WGS) entry which is preliminary data.</text>
</comment>
<evidence type="ECO:0000313" key="2">
    <source>
        <dbReference type="Proteomes" id="UP000696280"/>
    </source>
</evidence>
<gene>
    <name evidence="1" type="ORF">HYFRA_00013781</name>
</gene>
<dbReference type="AlphaFoldDB" id="A0A9N9LBR6"/>
<proteinExistence type="predicted"/>
<sequence>MSGLAGRCRPAEAPGPCSSPAIGFASIAASDTVLDQPRSAALCPESRTAAKKGECGWGEFGRYELRTMATRCATGIPSQVTVSAVDRYLVTSAIASNRPISNPAGNATPLQTWHHSAKAMEMDDLMNQTQQWAKFKPLRHHGTFKVRHLDLDDLFSHSVLDTHSTADACEAIDLQQYIKNQRDDACLCRGYADSSTRSTTVPLGIKTKERLPIWDPTVHEPQHTLPRDWNREMFDPTPTPFKRHNTNQPTNILLTEPPLLEEHPTSNRTI</sequence>
<accession>A0A9N9LBR6</accession>
<organism evidence="1 2">
    <name type="scientific">Hymenoscyphus fraxineus</name>
    <dbReference type="NCBI Taxonomy" id="746836"/>
    <lineage>
        <taxon>Eukaryota</taxon>
        <taxon>Fungi</taxon>
        <taxon>Dikarya</taxon>
        <taxon>Ascomycota</taxon>
        <taxon>Pezizomycotina</taxon>
        <taxon>Leotiomycetes</taxon>
        <taxon>Helotiales</taxon>
        <taxon>Helotiaceae</taxon>
        <taxon>Hymenoscyphus</taxon>
    </lineage>
</organism>
<reference evidence="1" key="1">
    <citation type="submission" date="2021-07" db="EMBL/GenBank/DDBJ databases">
        <authorList>
            <person name="Durling M."/>
        </authorList>
    </citation>
    <scope>NUCLEOTIDE SEQUENCE</scope>
</reference>
<dbReference type="Proteomes" id="UP000696280">
    <property type="component" value="Unassembled WGS sequence"/>
</dbReference>
<dbReference type="EMBL" id="CAJVRL010000106">
    <property type="protein sequence ID" value="CAG8961320.1"/>
    <property type="molecule type" value="Genomic_DNA"/>
</dbReference>
<evidence type="ECO:0000313" key="1">
    <source>
        <dbReference type="EMBL" id="CAG8961320.1"/>
    </source>
</evidence>
<keyword evidence="2" id="KW-1185">Reference proteome</keyword>